<comment type="caution">
    <text evidence="8">The sequence shown here is derived from an EMBL/GenBank/DDBJ whole genome shotgun (WGS) entry which is preliminary data.</text>
</comment>
<dbReference type="PANTHER" id="PTHR33170">
    <property type="entry name" value="DUF4283 DOMAIN-CONTAINING PROTEIN-RELATED"/>
    <property type="match status" value="1"/>
</dbReference>
<sequence length="1097" mass="117348">MCENASSSTGCTYASSSTGGVFSKAATWSMVQPVVQAPSFQKPPPQPGQVKKRRKKKSATTVVRPVPSAPAAGVVSEVPTVKQKKVGRCWKCDVNTHATKDCKAIHYCLVCDFGAHPTIRCPILKLPRPTSFFVGCGNDATLDLQLPDSEFKPQLIAAGAPTALVQVSGEGMVSASDIQSLMARMCPGNPSWKWEAVPHGANAFLVGIPTAEDLSRIDGMQMSVPKVNAQALVSSWVHQDIVPEFVMKPGWVHITGVPDSVRHFLGLWAVGSLIGTTLIVDLVSLRSLGIIRILVAMRDPSVLEKDDGCLQVIALLQLNGYRFRFRREAAGFKPDPRFRPFFWKDDGHDDGSHGLEHDSFDDATTDVAPGAANMEVDGQPPMRSQGASAVPGAQVALTPFNHSPTTDRGRQDGVTSPSCFTAFVFSVLFSGVPVSSSTSTQTESVLGRDTSQSVVQPLPVAPSRHEAPQPTDVAPASEQVQGRQPDAARALHVATSTALPQQPATLSPPQQPAASSAPPQHATAALMTVQQPAPGPDERQGPGGGSVGRPSDVRLRPASGSASPQQTPRSSSPTRSGVGREECWAGSVLKEVQQAGVAQPARAVGPLQVVAPPPRAEGCDGPGVPRAAPIQGATPPPTPVSHASASSTGSSLRSSSPTPVPTLQQPPLAAPPPVAQPTVRRSGRYALAEDGSGVTDEDVMQRAMRRKAEKNLDTAGHLGCTVFSVRGSLCMENETYLECHVASARFPSPPSKMGIKRAYTEDADFAVNERCGAPELTICKRSRLWSSNDYEETRELGQGASGGVVEARLRCTGTTFALKKPLRCNHEADLTSCACSDAHMLREAAFLAKCHGHPALVELRAIALDDVADGKLSIVMDCVGPSLYDILHEHRHSRPFTEPQVRCIMRQLLAGAKHMHRRRVVHRDIKLENILVGRGGIEEDVKLCDLGLAVSMHEPPPYGRRGTYGYMAPEVLLGQTDYDAMVDMWSLGCVMAELLTGEPLFDGDDDAEALLAIFHVLGVPLFTTWPAYKSLPLAGKLVTPPHVIARNKLRQHFPEDLLSEQGFEVLKGLLSCNIDRRLSATTALRRPWFSNCADALA</sequence>
<evidence type="ECO:0000259" key="7">
    <source>
        <dbReference type="PROSITE" id="PS50011"/>
    </source>
</evidence>
<keyword evidence="2 5" id="KW-0547">Nucleotide-binding</keyword>
<protein>
    <recommendedName>
        <fullName evidence="7">Protein kinase domain-containing protein</fullName>
    </recommendedName>
</protein>
<dbReference type="Proteomes" id="UP001231189">
    <property type="component" value="Unassembled WGS sequence"/>
</dbReference>
<name>A0AAD8RW41_LOLMU</name>
<dbReference type="FunFam" id="1.10.510.10:FF:000790">
    <property type="entry name" value="Cyclin-dependent kinase G-1"/>
    <property type="match status" value="1"/>
</dbReference>
<dbReference type="PANTHER" id="PTHR33170:SF8">
    <property type="entry name" value="OS07G0485366 PROTEIN"/>
    <property type="match status" value="1"/>
</dbReference>
<accession>A0AAD8RW41</accession>
<proteinExistence type="predicted"/>
<evidence type="ECO:0000256" key="2">
    <source>
        <dbReference type="ARBA" id="ARBA00022741"/>
    </source>
</evidence>
<evidence type="ECO:0000313" key="8">
    <source>
        <dbReference type="EMBL" id="KAK1631754.1"/>
    </source>
</evidence>
<dbReference type="PROSITE" id="PS50011">
    <property type="entry name" value="PROTEIN_KINASE_DOM"/>
    <property type="match status" value="1"/>
</dbReference>
<organism evidence="8 9">
    <name type="scientific">Lolium multiflorum</name>
    <name type="common">Italian ryegrass</name>
    <name type="synonym">Lolium perenne subsp. multiflorum</name>
    <dbReference type="NCBI Taxonomy" id="4521"/>
    <lineage>
        <taxon>Eukaryota</taxon>
        <taxon>Viridiplantae</taxon>
        <taxon>Streptophyta</taxon>
        <taxon>Embryophyta</taxon>
        <taxon>Tracheophyta</taxon>
        <taxon>Spermatophyta</taxon>
        <taxon>Magnoliopsida</taxon>
        <taxon>Liliopsida</taxon>
        <taxon>Poales</taxon>
        <taxon>Poaceae</taxon>
        <taxon>BOP clade</taxon>
        <taxon>Pooideae</taxon>
        <taxon>Poodae</taxon>
        <taxon>Poeae</taxon>
        <taxon>Poeae Chloroplast Group 2 (Poeae type)</taxon>
        <taxon>Loliodinae</taxon>
        <taxon>Loliinae</taxon>
        <taxon>Lolium</taxon>
    </lineage>
</organism>
<dbReference type="InterPro" id="IPR000719">
    <property type="entry name" value="Prot_kinase_dom"/>
</dbReference>
<dbReference type="Gene3D" id="3.30.200.20">
    <property type="entry name" value="Phosphorylase Kinase, domain 1"/>
    <property type="match status" value="1"/>
</dbReference>
<dbReference type="AlphaFoldDB" id="A0AAD8RW41"/>
<dbReference type="InterPro" id="IPR008271">
    <property type="entry name" value="Ser/Thr_kinase_AS"/>
</dbReference>
<evidence type="ECO:0000256" key="5">
    <source>
        <dbReference type="PROSITE-ProRule" id="PRU10141"/>
    </source>
</evidence>
<feature type="compositionally biased region" description="Low complexity" evidence="6">
    <location>
        <begin position="436"/>
        <end position="445"/>
    </location>
</feature>
<evidence type="ECO:0000256" key="4">
    <source>
        <dbReference type="ARBA" id="ARBA00022840"/>
    </source>
</evidence>
<dbReference type="GO" id="GO:0005524">
    <property type="term" value="F:ATP binding"/>
    <property type="evidence" value="ECO:0007669"/>
    <property type="project" value="UniProtKB-UniRule"/>
</dbReference>
<dbReference type="InterPro" id="IPR017441">
    <property type="entry name" value="Protein_kinase_ATP_BS"/>
</dbReference>
<feature type="region of interest" description="Disordered" evidence="6">
    <location>
        <begin position="436"/>
        <end position="580"/>
    </location>
</feature>
<evidence type="ECO:0000256" key="3">
    <source>
        <dbReference type="ARBA" id="ARBA00022777"/>
    </source>
</evidence>
<dbReference type="Gene3D" id="1.10.510.10">
    <property type="entry name" value="Transferase(Phosphotransferase) domain 1"/>
    <property type="match status" value="1"/>
</dbReference>
<keyword evidence="9" id="KW-1185">Reference proteome</keyword>
<dbReference type="EMBL" id="JAUUTY010000005">
    <property type="protein sequence ID" value="KAK1631754.1"/>
    <property type="molecule type" value="Genomic_DNA"/>
</dbReference>
<dbReference type="PROSITE" id="PS00107">
    <property type="entry name" value="PROTEIN_KINASE_ATP"/>
    <property type="match status" value="1"/>
</dbReference>
<dbReference type="PROSITE" id="PS00108">
    <property type="entry name" value="PROTEIN_KINASE_ST"/>
    <property type="match status" value="1"/>
</dbReference>
<dbReference type="InterPro" id="IPR011009">
    <property type="entry name" value="Kinase-like_dom_sf"/>
</dbReference>
<dbReference type="SUPFAM" id="SSF56112">
    <property type="entry name" value="Protein kinase-like (PK-like)"/>
    <property type="match status" value="1"/>
</dbReference>
<feature type="compositionally biased region" description="Low complexity" evidence="6">
    <location>
        <begin position="563"/>
        <end position="576"/>
    </location>
</feature>
<reference evidence="8" key="1">
    <citation type="submission" date="2023-07" db="EMBL/GenBank/DDBJ databases">
        <title>A chromosome-level genome assembly of Lolium multiflorum.</title>
        <authorList>
            <person name="Chen Y."/>
            <person name="Copetti D."/>
            <person name="Kolliker R."/>
            <person name="Studer B."/>
        </authorList>
    </citation>
    <scope>NUCLEOTIDE SEQUENCE</scope>
    <source>
        <strain evidence="8">02402/16</strain>
        <tissue evidence="8">Leaf</tissue>
    </source>
</reference>
<feature type="binding site" evidence="5">
    <location>
        <position position="819"/>
    </location>
    <ligand>
        <name>ATP</name>
        <dbReference type="ChEBI" id="CHEBI:30616"/>
    </ligand>
</feature>
<evidence type="ECO:0000256" key="6">
    <source>
        <dbReference type="SAM" id="MobiDB-lite"/>
    </source>
</evidence>
<dbReference type="SMART" id="SM00220">
    <property type="entry name" value="S_TKc"/>
    <property type="match status" value="1"/>
</dbReference>
<keyword evidence="1" id="KW-0808">Transferase</keyword>
<evidence type="ECO:0000256" key="1">
    <source>
        <dbReference type="ARBA" id="ARBA00022679"/>
    </source>
</evidence>
<feature type="compositionally biased region" description="Low complexity" evidence="6">
    <location>
        <begin position="641"/>
        <end position="667"/>
    </location>
</feature>
<keyword evidence="4 5" id="KW-0067">ATP-binding</keyword>
<feature type="domain" description="Protein kinase" evidence="7">
    <location>
        <begin position="790"/>
        <end position="1089"/>
    </location>
</feature>
<feature type="region of interest" description="Disordered" evidence="6">
    <location>
        <begin position="37"/>
        <end position="63"/>
    </location>
</feature>
<feature type="compositionally biased region" description="Low complexity" evidence="6">
    <location>
        <begin position="498"/>
        <end position="525"/>
    </location>
</feature>
<dbReference type="GO" id="GO:0004672">
    <property type="term" value="F:protein kinase activity"/>
    <property type="evidence" value="ECO:0007669"/>
    <property type="project" value="InterPro"/>
</dbReference>
<keyword evidence="3" id="KW-0418">Kinase</keyword>
<gene>
    <name evidence="8" type="ORF">QYE76_006069</name>
</gene>
<dbReference type="Pfam" id="PF00069">
    <property type="entry name" value="Pkinase"/>
    <property type="match status" value="1"/>
</dbReference>
<feature type="region of interest" description="Disordered" evidence="6">
    <location>
        <begin position="612"/>
        <end position="678"/>
    </location>
</feature>
<evidence type="ECO:0000313" key="9">
    <source>
        <dbReference type="Proteomes" id="UP001231189"/>
    </source>
</evidence>